<gene>
    <name evidence="2" type="ORF">Pla123a_04740</name>
</gene>
<name>A0A5C5ZF30_9BACT</name>
<keyword evidence="3" id="KW-1185">Reference proteome</keyword>
<evidence type="ECO:0000313" key="2">
    <source>
        <dbReference type="EMBL" id="TWT85667.1"/>
    </source>
</evidence>
<dbReference type="Proteomes" id="UP000318478">
    <property type="component" value="Unassembled WGS sequence"/>
</dbReference>
<keyword evidence="1" id="KW-0732">Signal</keyword>
<dbReference type="AlphaFoldDB" id="A0A5C5ZF30"/>
<dbReference type="Gene3D" id="3.40.390.10">
    <property type="entry name" value="Collagenase (Catalytic Domain)"/>
    <property type="match status" value="1"/>
</dbReference>
<feature type="chain" id="PRO_5022973933" evidence="1">
    <location>
        <begin position="21"/>
        <end position="279"/>
    </location>
</feature>
<dbReference type="InterPro" id="IPR024079">
    <property type="entry name" value="MetalloPept_cat_dom_sf"/>
</dbReference>
<proteinExistence type="predicted"/>
<dbReference type="RefSeq" id="WP_146583916.1">
    <property type="nucleotide sequence ID" value="NZ_SJPO01000001.1"/>
</dbReference>
<dbReference type="GO" id="GO:0008237">
    <property type="term" value="F:metallopeptidase activity"/>
    <property type="evidence" value="ECO:0007669"/>
    <property type="project" value="InterPro"/>
</dbReference>
<evidence type="ECO:0000256" key="1">
    <source>
        <dbReference type="SAM" id="SignalP"/>
    </source>
</evidence>
<reference evidence="2 3" key="1">
    <citation type="submission" date="2019-02" db="EMBL/GenBank/DDBJ databases">
        <title>Deep-cultivation of Planctomycetes and their phenomic and genomic characterization uncovers novel biology.</title>
        <authorList>
            <person name="Wiegand S."/>
            <person name="Jogler M."/>
            <person name="Boedeker C."/>
            <person name="Pinto D."/>
            <person name="Vollmers J."/>
            <person name="Rivas-Marin E."/>
            <person name="Kohn T."/>
            <person name="Peeters S.H."/>
            <person name="Heuer A."/>
            <person name="Rast P."/>
            <person name="Oberbeckmann S."/>
            <person name="Bunk B."/>
            <person name="Jeske O."/>
            <person name="Meyerdierks A."/>
            <person name="Storesund J.E."/>
            <person name="Kallscheuer N."/>
            <person name="Luecker S."/>
            <person name="Lage O.M."/>
            <person name="Pohl T."/>
            <person name="Merkel B.J."/>
            <person name="Hornburger P."/>
            <person name="Mueller R.-W."/>
            <person name="Bruemmer F."/>
            <person name="Labrenz M."/>
            <person name="Spormann A.M."/>
            <person name="Op Den Camp H."/>
            <person name="Overmann J."/>
            <person name="Amann R."/>
            <person name="Jetten M.S.M."/>
            <person name="Mascher T."/>
            <person name="Medema M.H."/>
            <person name="Devos D.P."/>
            <person name="Kaster A.-K."/>
            <person name="Ovreas L."/>
            <person name="Rohde M."/>
            <person name="Galperin M.Y."/>
            <person name="Jogler C."/>
        </authorList>
    </citation>
    <scope>NUCLEOTIDE SEQUENCE [LARGE SCALE GENOMIC DNA]</scope>
    <source>
        <strain evidence="2 3">Pla123a</strain>
    </source>
</reference>
<feature type="signal peptide" evidence="1">
    <location>
        <begin position="1"/>
        <end position="20"/>
    </location>
</feature>
<dbReference type="SUPFAM" id="SSF55486">
    <property type="entry name" value="Metalloproteases ('zincins'), catalytic domain"/>
    <property type="match status" value="1"/>
</dbReference>
<sequence precursor="true">MRSRTSIAIFALLIASTAVADDAPAPIEPPTAELRAAFSLAPHYQKAVVVEGFPIVASAKVSDAALHEAAHTVCQMLGSRPDILKKLAENRIRLAVMAASEVTTDLPEHSDLTPASYWNRRARGLGATRQRPAVSCGEENLLHLAGDPYRTESILVHEFAHAIHQMAVNDLDPTFDNRLQAAYRASLDNGLWKGMYAAENKDEYFAEAVQSWFDTNRENDSVHNHVNTRAELSEYDPAAAALVREVFGDSQWRYVRADEPHLKGFDRAGRRFTAWRSGE</sequence>
<comment type="caution">
    <text evidence="2">The sequence shown here is derived from an EMBL/GenBank/DDBJ whole genome shotgun (WGS) entry which is preliminary data.</text>
</comment>
<organism evidence="2 3">
    <name type="scientific">Posidoniimonas polymericola</name>
    <dbReference type="NCBI Taxonomy" id="2528002"/>
    <lineage>
        <taxon>Bacteria</taxon>
        <taxon>Pseudomonadati</taxon>
        <taxon>Planctomycetota</taxon>
        <taxon>Planctomycetia</taxon>
        <taxon>Pirellulales</taxon>
        <taxon>Lacipirellulaceae</taxon>
        <taxon>Posidoniimonas</taxon>
    </lineage>
</organism>
<evidence type="ECO:0000313" key="3">
    <source>
        <dbReference type="Proteomes" id="UP000318478"/>
    </source>
</evidence>
<dbReference type="EMBL" id="SJPO01000001">
    <property type="protein sequence ID" value="TWT85667.1"/>
    <property type="molecule type" value="Genomic_DNA"/>
</dbReference>
<accession>A0A5C5ZF30</accession>
<protein>
    <submittedName>
        <fullName evidence="2">Uncharacterized protein</fullName>
    </submittedName>
</protein>
<dbReference type="OrthoDB" id="9792407at2"/>